<dbReference type="AlphaFoldDB" id="A0A0R3TMR8"/>
<evidence type="ECO:0000313" key="1">
    <source>
        <dbReference type="WBParaSite" id="HNAJ_0000863101-mRNA-1"/>
    </source>
</evidence>
<dbReference type="WBParaSite" id="HNAJ_0000863101-mRNA-1">
    <property type="protein sequence ID" value="HNAJ_0000863101-mRNA-1"/>
    <property type="gene ID" value="HNAJ_0000863101"/>
</dbReference>
<reference evidence="1" key="1">
    <citation type="submission" date="2017-02" db="UniProtKB">
        <authorList>
            <consortium name="WormBaseParasite"/>
        </authorList>
    </citation>
    <scope>IDENTIFICATION</scope>
</reference>
<organism evidence="1">
    <name type="scientific">Rodentolepis nana</name>
    <name type="common">Dwarf tapeworm</name>
    <name type="synonym">Hymenolepis nana</name>
    <dbReference type="NCBI Taxonomy" id="102285"/>
    <lineage>
        <taxon>Eukaryota</taxon>
        <taxon>Metazoa</taxon>
        <taxon>Spiralia</taxon>
        <taxon>Lophotrochozoa</taxon>
        <taxon>Platyhelminthes</taxon>
        <taxon>Cestoda</taxon>
        <taxon>Eucestoda</taxon>
        <taxon>Cyclophyllidea</taxon>
        <taxon>Hymenolepididae</taxon>
        <taxon>Rodentolepis</taxon>
    </lineage>
</organism>
<name>A0A0R3TMR8_RODNA</name>
<proteinExistence type="predicted"/>
<protein>
    <submittedName>
        <fullName evidence="1">Uncharacterized protein</fullName>
    </submittedName>
</protein>
<sequence>MFLFIAEYLNIHVKSTPAAFILHWYNCTKLKNIMNEINIGCIFFIHKYIMHNHYYSRHIVQFLAEG</sequence>
<accession>A0A0R3TMR8</accession>